<feature type="non-terminal residue" evidence="2">
    <location>
        <position position="170"/>
    </location>
</feature>
<evidence type="ECO:0000313" key="2">
    <source>
        <dbReference type="EMBL" id="GCC49693.1"/>
    </source>
</evidence>
<reference evidence="2 3" key="1">
    <citation type="journal article" date="2018" name="Nat. Ecol. Evol.">
        <title>Shark genomes provide insights into elasmobranch evolution and the origin of vertebrates.</title>
        <authorList>
            <person name="Hara Y"/>
            <person name="Yamaguchi K"/>
            <person name="Onimaru K"/>
            <person name="Kadota M"/>
            <person name="Koyanagi M"/>
            <person name="Keeley SD"/>
            <person name="Tatsumi K"/>
            <person name="Tanaka K"/>
            <person name="Motone F"/>
            <person name="Kageyama Y"/>
            <person name="Nozu R"/>
            <person name="Adachi N"/>
            <person name="Nishimura O"/>
            <person name="Nakagawa R"/>
            <person name="Tanegashima C"/>
            <person name="Kiyatake I"/>
            <person name="Matsumoto R"/>
            <person name="Murakumo K"/>
            <person name="Nishida K"/>
            <person name="Terakita A"/>
            <person name="Kuratani S"/>
            <person name="Sato K"/>
            <person name="Hyodo S Kuraku.S."/>
        </authorList>
    </citation>
    <scope>NUCLEOTIDE SEQUENCE [LARGE SCALE GENOMIC DNA]</scope>
</reference>
<gene>
    <name evidence="2" type="ORF">chiPu_0033768</name>
</gene>
<evidence type="ECO:0000313" key="3">
    <source>
        <dbReference type="Proteomes" id="UP000287033"/>
    </source>
</evidence>
<dbReference type="AlphaFoldDB" id="A0A401U462"/>
<feature type="compositionally biased region" description="Basic and acidic residues" evidence="1">
    <location>
        <begin position="53"/>
        <end position="64"/>
    </location>
</feature>
<proteinExistence type="predicted"/>
<dbReference type="Proteomes" id="UP000287033">
    <property type="component" value="Unassembled WGS sequence"/>
</dbReference>
<evidence type="ECO:0000256" key="1">
    <source>
        <dbReference type="SAM" id="MobiDB-lite"/>
    </source>
</evidence>
<accession>A0A401U462</accession>
<sequence length="170" mass="19450">GAGDQIDRLAVRGLEREWRYQLLAEARPRLDQGRQRQCHAEPMLGGFQHRRHAVEPKMPARGEVRQTGLLQPGRPRPRLRRDVDQHLARQVRRAAQPGLDQRRRADRQSPDLDQRLDPQPGGMFPAVADRDVDAGAVEVGILMGGLDPQRQLRMAPLELRQRRQQHRAGE</sequence>
<organism evidence="2 3">
    <name type="scientific">Chiloscyllium punctatum</name>
    <name type="common">Brownbanded bambooshark</name>
    <name type="synonym">Hemiscyllium punctatum</name>
    <dbReference type="NCBI Taxonomy" id="137246"/>
    <lineage>
        <taxon>Eukaryota</taxon>
        <taxon>Metazoa</taxon>
        <taxon>Chordata</taxon>
        <taxon>Craniata</taxon>
        <taxon>Vertebrata</taxon>
        <taxon>Chondrichthyes</taxon>
        <taxon>Elasmobranchii</taxon>
        <taxon>Galeomorphii</taxon>
        <taxon>Galeoidea</taxon>
        <taxon>Orectolobiformes</taxon>
        <taxon>Hemiscylliidae</taxon>
        <taxon>Chiloscyllium</taxon>
    </lineage>
</organism>
<feature type="compositionally biased region" description="Basic and acidic residues" evidence="1">
    <location>
        <begin position="100"/>
        <end position="116"/>
    </location>
</feature>
<feature type="non-terminal residue" evidence="2">
    <location>
        <position position="1"/>
    </location>
</feature>
<protein>
    <submittedName>
        <fullName evidence="2">Uncharacterized protein</fullName>
    </submittedName>
</protein>
<dbReference type="EMBL" id="BEZZ01271937">
    <property type="protein sequence ID" value="GCC49693.1"/>
    <property type="molecule type" value="Genomic_DNA"/>
</dbReference>
<keyword evidence="3" id="KW-1185">Reference proteome</keyword>
<feature type="region of interest" description="Disordered" evidence="1">
    <location>
        <begin position="41"/>
        <end position="127"/>
    </location>
</feature>
<name>A0A401U462_CHIPU</name>
<comment type="caution">
    <text evidence="2">The sequence shown here is derived from an EMBL/GenBank/DDBJ whole genome shotgun (WGS) entry which is preliminary data.</text>
</comment>